<reference evidence="1 2" key="1">
    <citation type="journal article" date="2015" name="Proc. Natl. Acad. Sci. U.S.A.">
        <title>The resurrection genome of Boea hygrometrica: A blueprint for survival of dehydration.</title>
        <authorList>
            <person name="Xiao L."/>
            <person name="Yang G."/>
            <person name="Zhang L."/>
            <person name="Yang X."/>
            <person name="Zhao S."/>
            <person name="Ji Z."/>
            <person name="Zhou Q."/>
            <person name="Hu M."/>
            <person name="Wang Y."/>
            <person name="Chen M."/>
            <person name="Xu Y."/>
            <person name="Jin H."/>
            <person name="Xiao X."/>
            <person name="Hu G."/>
            <person name="Bao F."/>
            <person name="Hu Y."/>
            <person name="Wan P."/>
            <person name="Li L."/>
            <person name="Deng X."/>
            <person name="Kuang T."/>
            <person name="Xiang C."/>
            <person name="Zhu J.K."/>
            <person name="Oliver M.J."/>
            <person name="He Y."/>
        </authorList>
    </citation>
    <scope>NUCLEOTIDE SEQUENCE [LARGE SCALE GENOMIC DNA]</scope>
    <source>
        <strain evidence="2">cv. XS01</strain>
    </source>
</reference>
<evidence type="ECO:0000313" key="2">
    <source>
        <dbReference type="Proteomes" id="UP000250235"/>
    </source>
</evidence>
<dbReference type="Proteomes" id="UP000250235">
    <property type="component" value="Unassembled WGS sequence"/>
</dbReference>
<dbReference type="AlphaFoldDB" id="A0A2Z7C2P5"/>
<organism evidence="1 2">
    <name type="scientific">Dorcoceras hygrometricum</name>
    <dbReference type="NCBI Taxonomy" id="472368"/>
    <lineage>
        <taxon>Eukaryota</taxon>
        <taxon>Viridiplantae</taxon>
        <taxon>Streptophyta</taxon>
        <taxon>Embryophyta</taxon>
        <taxon>Tracheophyta</taxon>
        <taxon>Spermatophyta</taxon>
        <taxon>Magnoliopsida</taxon>
        <taxon>eudicotyledons</taxon>
        <taxon>Gunneridae</taxon>
        <taxon>Pentapetalae</taxon>
        <taxon>asterids</taxon>
        <taxon>lamiids</taxon>
        <taxon>Lamiales</taxon>
        <taxon>Gesneriaceae</taxon>
        <taxon>Didymocarpoideae</taxon>
        <taxon>Trichosporeae</taxon>
        <taxon>Loxocarpinae</taxon>
        <taxon>Dorcoceras</taxon>
    </lineage>
</organism>
<gene>
    <name evidence="1" type="ORF">F511_18700</name>
</gene>
<dbReference type="OrthoDB" id="1751168at2759"/>
<name>A0A2Z7C2P5_9LAMI</name>
<protein>
    <submittedName>
        <fullName evidence="1">Uncharacterized protein</fullName>
    </submittedName>
</protein>
<accession>A0A2Z7C2P5</accession>
<proteinExistence type="predicted"/>
<sequence length="221" mass="24480">MFKSLEDTGLKGFLEASSSVYEDVVGELFTNVKVVAGTIISFIANGKLALMKYVLSDAFGLPTEGMTSFLDIPSKTVAKMRMKFSVAKELCEKAGSFDVVTSKKFDLMVTISADLKVNWAQVLFQTLVVMVNTPTKQSQGFVVQVSVLLQNLVKTDLGEVVKLHPQKVLNSKSFQTYMKKNLKVGKLVRPAGFRVLEQVRNTPLLIVLSLSLGNQRRRLVR</sequence>
<dbReference type="EMBL" id="KV001748">
    <property type="protein sequence ID" value="KZV38710.1"/>
    <property type="molecule type" value="Genomic_DNA"/>
</dbReference>
<evidence type="ECO:0000313" key="1">
    <source>
        <dbReference type="EMBL" id="KZV38710.1"/>
    </source>
</evidence>
<keyword evidence="2" id="KW-1185">Reference proteome</keyword>